<reference evidence="8" key="2">
    <citation type="journal article" date="2016" name="Int. J. Syst. Evol. Microbiol.">
        <title>Complete genome sequence and cell structure of Limnochorda pilosa, a Gram-negative spore-former within the phylum Firmicutes.</title>
        <authorList>
            <person name="Watanabe M."/>
            <person name="Kojima H."/>
            <person name="Fukui M."/>
        </authorList>
    </citation>
    <scope>NUCLEOTIDE SEQUENCE [LARGE SCALE GENOMIC DNA]</scope>
    <source>
        <strain evidence="8">HC45</strain>
    </source>
</reference>
<dbReference type="PATRIC" id="fig|1555112.3.peg.793"/>
<dbReference type="InterPro" id="IPR043428">
    <property type="entry name" value="LivM-like"/>
</dbReference>
<organism evidence="7 8">
    <name type="scientific">Limnochorda pilosa</name>
    <dbReference type="NCBI Taxonomy" id="1555112"/>
    <lineage>
        <taxon>Bacteria</taxon>
        <taxon>Bacillati</taxon>
        <taxon>Bacillota</taxon>
        <taxon>Limnochordia</taxon>
        <taxon>Limnochordales</taxon>
        <taxon>Limnochordaceae</taxon>
        <taxon>Limnochorda</taxon>
    </lineage>
</organism>
<feature type="transmembrane region" description="Helical" evidence="6">
    <location>
        <begin position="31"/>
        <end position="48"/>
    </location>
</feature>
<evidence type="ECO:0000256" key="3">
    <source>
        <dbReference type="ARBA" id="ARBA00022692"/>
    </source>
</evidence>
<dbReference type="EMBL" id="AP014924">
    <property type="protein sequence ID" value="BAS26618.1"/>
    <property type="molecule type" value="Genomic_DNA"/>
</dbReference>
<evidence type="ECO:0000256" key="2">
    <source>
        <dbReference type="ARBA" id="ARBA00022475"/>
    </source>
</evidence>
<dbReference type="Pfam" id="PF02653">
    <property type="entry name" value="BPD_transp_2"/>
    <property type="match status" value="1"/>
</dbReference>
<proteinExistence type="predicted"/>
<feature type="transmembrane region" description="Helical" evidence="6">
    <location>
        <begin position="81"/>
        <end position="102"/>
    </location>
</feature>
<dbReference type="PANTHER" id="PTHR30482:SF10">
    <property type="entry name" value="HIGH-AFFINITY BRANCHED-CHAIN AMINO ACID TRANSPORT PROTEIN BRAE"/>
    <property type="match status" value="1"/>
</dbReference>
<evidence type="ECO:0000256" key="6">
    <source>
        <dbReference type="SAM" id="Phobius"/>
    </source>
</evidence>
<accession>A0A0K2SHN6</accession>
<dbReference type="OrthoDB" id="9789927at2"/>
<feature type="transmembrane region" description="Helical" evidence="6">
    <location>
        <begin position="55"/>
        <end position="75"/>
    </location>
</feature>
<protein>
    <submittedName>
        <fullName evidence="7">Branched-chain amino acid ABC transporter permease</fullName>
    </submittedName>
</protein>
<evidence type="ECO:0000256" key="1">
    <source>
        <dbReference type="ARBA" id="ARBA00004651"/>
    </source>
</evidence>
<dbReference type="KEGG" id="lpil:LIP_0761"/>
<name>A0A0K2SHN6_LIMPI</name>
<feature type="transmembrane region" description="Helical" evidence="6">
    <location>
        <begin position="159"/>
        <end position="177"/>
    </location>
</feature>
<keyword evidence="8" id="KW-1185">Reference proteome</keyword>
<keyword evidence="5 6" id="KW-0472">Membrane</keyword>
<dbReference type="Proteomes" id="UP000065807">
    <property type="component" value="Chromosome"/>
</dbReference>
<evidence type="ECO:0000313" key="7">
    <source>
        <dbReference type="EMBL" id="BAS26618.1"/>
    </source>
</evidence>
<keyword evidence="4 6" id="KW-1133">Transmembrane helix</keyword>
<dbReference type="RefSeq" id="WP_082725811.1">
    <property type="nucleotide sequence ID" value="NZ_AP014924.1"/>
</dbReference>
<dbReference type="PANTHER" id="PTHR30482">
    <property type="entry name" value="HIGH-AFFINITY BRANCHED-CHAIN AMINO ACID TRANSPORT SYSTEM PERMEASE"/>
    <property type="match status" value="1"/>
</dbReference>
<feature type="transmembrane region" description="Helical" evidence="6">
    <location>
        <begin position="243"/>
        <end position="263"/>
    </location>
</feature>
<feature type="transmembrane region" description="Helical" evidence="6">
    <location>
        <begin position="7"/>
        <end position="25"/>
    </location>
</feature>
<comment type="subcellular location">
    <subcellularLocation>
        <location evidence="1">Cell membrane</location>
        <topology evidence="1">Multi-pass membrane protein</topology>
    </subcellularLocation>
</comment>
<sequence>MESRHRHLLTIGFLVLVFAVYPLVFPKYLNLGIGIVLFGAMALAWDVLGGWAGQLSLGHAAFVGMGAYVMTLLLLNVGLAPWWGSLIAVAASVGLALAWGWITFRLRGPYFTLSTIAVAEILRLVAVNWRNVTGGAQGLFIYDMPRLFGLDLFDRQVEFYLSLGLLAAALLVVWWLTWSRFGYYLQAIREDEDAAMAMGVNPLRYKLGAFAISGALTAAGGVLYAVYLSFFEPYGVLEIELSIELALMSIIGGTGTLYGPLIGAVLLEGAGDWLRTTLGEANLLVYGLLIILIVRFAPSGVVGAATGLLRRQRRWHLVAPAGQEADRPVRGADRP</sequence>
<keyword evidence="2" id="KW-1003">Cell membrane</keyword>
<dbReference type="InterPro" id="IPR001851">
    <property type="entry name" value="ABC_transp_permease"/>
</dbReference>
<evidence type="ECO:0000256" key="5">
    <source>
        <dbReference type="ARBA" id="ARBA00023136"/>
    </source>
</evidence>
<dbReference type="AlphaFoldDB" id="A0A0K2SHN6"/>
<reference evidence="8" key="1">
    <citation type="submission" date="2015-07" db="EMBL/GenBank/DDBJ databases">
        <title>Complete genome sequence and phylogenetic analysis of Limnochorda pilosa.</title>
        <authorList>
            <person name="Watanabe M."/>
            <person name="Kojima H."/>
            <person name="Fukui M."/>
        </authorList>
    </citation>
    <scope>NUCLEOTIDE SEQUENCE [LARGE SCALE GENOMIC DNA]</scope>
    <source>
        <strain evidence="8">HC45</strain>
    </source>
</reference>
<evidence type="ECO:0000313" key="8">
    <source>
        <dbReference type="Proteomes" id="UP000065807"/>
    </source>
</evidence>
<dbReference type="STRING" id="1555112.LIP_0761"/>
<dbReference type="CDD" id="cd06581">
    <property type="entry name" value="TM_PBP1_LivM_like"/>
    <property type="match status" value="1"/>
</dbReference>
<dbReference type="GO" id="GO:0015658">
    <property type="term" value="F:branched-chain amino acid transmembrane transporter activity"/>
    <property type="evidence" value="ECO:0007669"/>
    <property type="project" value="InterPro"/>
</dbReference>
<feature type="transmembrane region" description="Helical" evidence="6">
    <location>
        <begin position="207"/>
        <end position="231"/>
    </location>
</feature>
<dbReference type="GO" id="GO:0005886">
    <property type="term" value="C:plasma membrane"/>
    <property type="evidence" value="ECO:0007669"/>
    <property type="project" value="UniProtKB-SubCell"/>
</dbReference>
<keyword evidence="3 6" id="KW-0812">Transmembrane</keyword>
<evidence type="ECO:0000256" key="4">
    <source>
        <dbReference type="ARBA" id="ARBA00022989"/>
    </source>
</evidence>
<gene>
    <name evidence="7" type="ORF">LIP_0761</name>
</gene>
<feature type="transmembrane region" description="Helical" evidence="6">
    <location>
        <begin position="283"/>
        <end position="309"/>
    </location>
</feature>